<evidence type="ECO:0000313" key="1">
    <source>
        <dbReference type="EMBL" id="MFD0988398.1"/>
    </source>
</evidence>
<proteinExistence type="predicted"/>
<comment type="caution">
    <text evidence="1">The sequence shown here is derived from an EMBL/GenBank/DDBJ whole genome shotgun (WGS) entry which is preliminary data.</text>
</comment>
<accession>A0ABW3JFR4</accession>
<name>A0ABW3JFR4_9HYPH</name>
<protein>
    <submittedName>
        <fullName evidence="1">Uncharacterized protein</fullName>
    </submittedName>
</protein>
<reference evidence="2" key="1">
    <citation type="journal article" date="2019" name="Int. J. Syst. Evol. Microbiol.">
        <title>The Global Catalogue of Microorganisms (GCM) 10K type strain sequencing project: providing services to taxonomists for standard genome sequencing and annotation.</title>
        <authorList>
            <consortium name="The Broad Institute Genomics Platform"/>
            <consortium name="The Broad Institute Genome Sequencing Center for Infectious Disease"/>
            <person name="Wu L."/>
            <person name="Ma J."/>
        </authorList>
    </citation>
    <scope>NUCLEOTIDE SEQUENCE [LARGE SCALE GENOMIC DNA]</scope>
    <source>
        <strain evidence="2">CCUG 61697</strain>
    </source>
</reference>
<dbReference type="EMBL" id="JBHTJO010000002">
    <property type="protein sequence ID" value="MFD0988398.1"/>
    <property type="molecule type" value="Genomic_DNA"/>
</dbReference>
<keyword evidence="2" id="KW-1185">Reference proteome</keyword>
<dbReference type="Proteomes" id="UP001597102">
    <property type="component" value="Unassembled WGS sequence"/>
</dbReference>
<gene>
    <name evidence="1" type="ORF">ACFQ2F_14965</name>
</gene>
<evidence type="ECO:0000313" key="2">
    <source>
        <dbReference type="Proteomes" id="UP001597102"/>
    </source>
</evidence>
<dbReference type="RefSeq" id="WP_379091437.1">
    <property type="nucleotide sequence ID" value="NZ_JBHTJO010000002.1"/>
</dbReference>
<organism evidence="1 2">
    <name type="scientific">Methyloligella solikamskensis</name>
    <dbReference type="NCBI Taxonomy" id="1177756"/>
    <lineage>
        <taxon>Bacteria</taxon>
        <taxon>Pseudomonadati</taxon>
        <taxon>Pseudomonadota</taxon>
        <taxon>Alphaproteobacteria</taxon>
        <taxon>Hyphomicrobiales</taxon>
        <taxon>Hyphomicrobiaceae</taxon>
        <taxon>Methyloligella</taxon>
    </lineage>
</organism>
<sequence length="73" mass="8361">MKLFRSRLTEERRKKFWIPPVAKLPEPSEARKAAEAPMKPARAYRLPESLMPQNVAPKRVAQAPRQPQVIAAE</sequence>